<evidence type="ECO:0008006" key="4">
    <source>
        <dbReference type="Google" id="ProtNLM"/>
    </source>
</evidence>
<organism evidence="2 3">
    <name type="scientific">Legionella cardiaca</name>
    <dbReference type="NCBI Taxonomy" id="1071983"/>
    <lineage>
        <taxon>Bacteria</taxon>
        <taxon>Pseudomonadati</taxon>
        <taxon>Pseudomonadota</taxon>
        <taxon>Gammaproteobacteria</taxon>
        <taxon>Legionellales</taxon>
        <taxon>Legionellaceae</taxon>
        <taxon>Legionella</taxon>
    </lineage>
</organism>
<evidence type="ECO:0000256" key="1">
    <source>
        <dbReference type="SAM" id="SignalP"/>
    </source>
</evidence>
<reference evidence="2 3" key="1">
    <citation type="submission" date="2023-02" db="EMBL/GenBank/DDBJ databases">
        <title>Genome Sequence of L. cardiaca H63T.</title>
        <authorList>
            <person name="Lopez A.E."/>
            <person name="Cianciotto N.P."/>
        </authorList>
    </citation>
    <scope>NUCLEOTIDE SEQUENCE [LARGE SCALE GENOMIC DNA]</scope>
    <source>
        <strain evidence="2 3">H63</strain>
    </source>
</reference>
<name>A0ABY8AUW5_9GAMM</name>
<sequence length="112" mass="13284">MNNYSVKEFKLLPILTAFFLIFIAIGYTTTAQAATVQPSTVSKNFQPTQLAYFYVYDTYPGRYWGPWRHYHRPRAYWTGWNTIYLGHRTICQRNCLVNTWNGMVIRCVKRCI</sequence>
<accession>A0ABY8AUW5</accession>
<feature type="signal peptide" evidence="1">
    <location>
        <begin position="1"/>
        <end position="33"/>
    </location>
</feature>
<evidence type="ECO:0000313" key="3">
    <source>
        <dbReference type="Proteomes" id="UP001222087"/>
    </source>
</evidence>
<dbReference type="RefSeq" id="WP_275090299.1">
    <property type="nucleotide sequence ID" value="NZ_CP119078.1"/>
</dbReference>
<evidence type="ECO:0000313" key="2">
    <source>
        <dbReference type="EMBL" id="WED44480.1"/>
    </source>
</evidence>
<feature type="chain" id="PRO_5047313157" description="Secreted protein" evidence="1">
    <location>
        <begin position="34"/>
        <end position="112"/>
    </location>
</feature>
<keyword evidence="3" id="KW-1185">Reference proteome</keyword>
<keyword evidence="1" id="KW-0732">Signal</keyword>
<gene>
    <name evidence="2" type="ORF">PXX05_06760</name>
</gene>
<dbReference type="EMBL" id="CP119078">
    <property type="protein sequence ID" value="WED44480.1"/>
    <property type="molecule type" value="Genomic_DNA"/>
</dbReference>
<protein>
    <recommendedName>
        <fullName evidence="4">Secreted protein</fullName>
    </recommendedName>
</protein>
<proteinExistence type="predicted"/>
<dbReference type="Proteomes" id="UP001222087">
    <property type="component" value="Chromosome"/>
</dbReference>